<keyword evidence="2" id="KW-1185">Reference proteome</keyword>
<dbReference type="RefSeq" id="WP_006346492.1">
    <property type="nucleotide sequence ID" value="NZ_CP029159.1"/>
</dbReference>
<dbReference type="SUPFAM" id="SSF48452">
    <property type="entry name" value="TPR-like"/>
    <property type="match status" value="1"/>
</dbReference>
<dbReference type="InterPro" id="IPR011990">
    <property type="entry name" value="TPR-like_helical_dom_sf"/>
</dbReference>
<dbReference type="Proteomes" id="UP000005940">
    <property type="component" value="Chromosome"/>
</dbReference>
<evidence type="ECO:0000313" key="2">
    <source>
        <dbReference type="Proteomes" id="UP000005940"/>
    </source>
</evidence>
<proteinExistence type="predicted"/>
<evidence type="ECO:0000313" key="1">
    <source>
        <dbReference type="EMBL" id="QKM67398.1"/>
    </source>
</evidence>
<dbReference type="Gene3D" id="1.25.40.10">
    <property type="entry name" value="Tetratricopeptide repeat domain"/>
    <property type="match status" value="1"/>
</dbReference>
<dbReference type="AlphaFoldDB" id="I2N6L4"/>
<organism evidence="1 2">
    <name type="scientific">Streptomyces tsukubensis (strain DSM 42081 / NBRC 108919 / NRRL 18488 / 9993)</name>
    <dbReference type="NCBI Taxonomy" id="1114943"/>
    <lineage>
        <taxon>Bacteria</taxon>
        <taxon>Bacillati</taxon>
        <taxon>Actinomycetota</taxon>
        <taxon>Actinomycetes</taxon>
        <taxon>Kitasatosporales</taxon>
        <taxon>Streptomycetaceae</taxon>
        <taxon>Streptomyces</taxon>
    </lineage>
</organism>
<sequence>MEGSSPTLFSLLIQQRGWTDPHVFARRYASAARELSVAEGPPSLATARVEVRQFNRWLRGDLKGQPRREARRILEHLFRPTPVDALFKPPVLSPSVTTEPTDSAGVSDAAGMDHAVPGEDMVMAAAEESADFAARVEGSNVGPATLEQLEADIRRVVSTYPNRPVQSLFSEVRRLRNRTFELLEGHQRPDQTVDLYLAAGTLCGVLANASFDLGRYEAAETQARTAFLCGEAAGHNGLRAWVRGLQALMAYWDGRPEAAVRLAEAGSQYVPEHGTAAIRLASIKARSHGQLQQSSEALAALLEADRLRDQASEDALPGMMAFPLGKQLYCASTTQLWLGGSSGLDEAETMAEQAVADFRSAPAGQVRLGELSLARMDLAVARMGRGDLEGAAIEVHEVIQVNGQRRIESVRKRLGQFGRQLTAHPSGHSPMGIGLREALISHQDRLARELPPGGPA</sequence>
<accession>I2N6L4</accession>
<dbReference type="EMBL" id="CP029159">
    <property type="protein sequence ID" value="QKM67398.1"/>
    <property type="molecule type" value="Genomic_DNA"/>
</dbReference>
<name>I2N6L4_STRT9</name>
<gene>
    <name evidence="1" type="ORF">STSU_009700</name>
</gene>
<reference evidence="1 2" key="1">
    <citation type="journal article" date="2012" name="J. Bacteriol.">
        <title>Draft genome of Streptomyces tsukubaensis NRRL 18488, the producer of the clinically important immunosuppressant tacrolimus (FK506).</title>
        <authorList>
            <person name="Barreiro C."/>
            <person name="Prieto C."/>
            <person name="Sola-Landa A."/>
            <person name="Solera E."/>
            <person name="Martinez-Castro M."/>
            <person name="Perez-Redondo R."/>
            <person name="Garcia-Estrada C."/>
            <person name="Aparicio J.F."/>
            <person name="Fernandez-Martinez L.T."/>
            <person name="Santos-Aberturas J."/>
            <person name="Salehi-Najafabadi Z."/>
            <person name="Rodriguez-Garcia A."/>
            <person name="Tauch A."/>
            <person name="Martin J.F."/>
        </authorList>
    </citation>
    <scope>NUCLEOTIDE SEQUENCE [LARGE SCALE GENOMIC DNA]</scope>
    <source>
        <strain evidence="2">DSM 42081 / NBRC 108919 / NRRL 18488 / 9993</strain>
    </source>
</reference>
<protein>
    <submittedName>
        <fullName evidence="1">Uncharacterized protein</fullName>
    </submittedName>
</protein>